<dbReference type="Proteomes" id="UP000517694">
    <property type="component" value="Unassembled WGS sequence"/>
</dbReference>
<dbReference type="EMBL" id="JACMHY010000002">
    <property type="protein sequence ID" value="MBC2865048.1"/>
    <property type="molecule type" value="Genomic_DNA"/>
</dbReference>
<dbReference type="AlphaFoldDB" id="A0A7X1I1Y6"/>
<accession>A0A7X1I1Y6</accession>
<gene>
    <name evidence="1" type="ORF">H1R13_08575</name>
</gene>
<evidence type="ECO:0000313" key="2">
    <source>
        <dbReference type="Proteomes" id="UP000517694"/>
    </source>
</evidence>
<sequence>MLRQRVDPELLNRIVKRRVAEVWGEARRLTDPILADAAQAVAEEAERRSKQFMTDALVMWHLRARDAQEAEERRYEVVQKYLRWRDYMDGSVEGIRRYASRDK</sequence>
<name>A0A7X1I1Y6_9ACTN</name>
<evidence type="ECO:0000313" key="1">
    <source>
        <dbReference type="EMBL" id="MBC2865048.1"/>
    </source>
</evidence>
<organism evidence="1 2">
    <name type="scientific">Streptomyces mexicanus</name>
    <dbReference type="NCBI Taxonomy" id="178566"/>
    <lineage>
        <taxon>Bacteria</taxon>
        <taxon>Bacillati</taxon>
        <taxon>Actinomycetota</taxon>
        <taxon>Actinomycetes</taxon>
        <taxon>Kitasatosporales</taxon>
        <taxon>Streptomycetaceae</taxon>
        <taxon>Streptomyces</taxon>
    </lineage>
</organism>
<comment type="caution">
    <text evidence="1">The sequence shown here is derived from an EMBL/GenBank/DDBJ whole genome shotgun (WGS) entry which is preliminary data.</text>
</comment>
<protein>
    <submittedName>
        <fullName evidence="1">Uncharacterized protein</fullName>
    </submittedName>
</protein>
<proteinExistence type="predicted"/>
<reference evidence="1 2" key="1">
    <citation type="submission" date="2020-08" db="EMBL/GenBank/DDBJ databases">
        <title>Whole-Genome Sequence of French Clinical Streptomyces mexicanus Strain Q0842.</title>
        <authorList>
            <person name="Boxberger M."/>
            <person name="La Scola B."/>
        </authorList>
    </citation>
    <scope>NUCLEOTIDE SEQUENCE [LARGE SCALE GENOMIC DNA]</scope>
    <source>
        <strain evidence="1 2">Marseille-Q0842</strain>
    </source>
</reference>
<keyword evidence="2" id="KW-1185">Reference proteome</keyword>
<dbReference type="RefSeq" id="WP_159662029.1">
    <property type="nucleotide sequence ID" value="NZ_JACMHY010000002.1"/>
</dbReference>